<gene>
    <name evidence="2" type="ORF">EKD16_02955</name>
</gene>
<feature type="transmembrane region" description="Helical" evidence="1">
    <location>
        <begin position="33"/>
        <end position="53"/>
    </location>
</feature>
<feature type="transmembrane region" description="Helical" evidence="1">
    <location>
        <begin position="180"/>
        <end position="202"/>
    </location>
</feature>
<dbReference type="InterPro" id="IPR049713">
    <property type="entry name" value="Pr6Pr-like"/>
</dbReference>
<protein>
    <recommendedName>
        <fullName evidence="4">Integral membrane regulator</fullName>
    </recommendedName>
</protein>
<dbReference type="NCBIfam" id="NF038065">
    <property type="entry name" value="Pr6Pr"/>
    <property type="match status" value="1"/>
</dbReference>
<dbReference type="EMBL" id="CP036455">
    <property type="protein sequence ID" value="QBI52405.1"/>
    <property type="molecule type" value="Genomic_DNA"/>
</dbReference>
<feature type="transmembrane region" description="Helical" evidence="1">
    <location>
        <begin position="140"/>
        <end position="160"/>
    </location>
</feature>
<keyword evidence="1" id="KW-0812">Transmembrane</keyword>
<evidence type="ECO:0000256" key="1">
    <source>
        <dbReference type="SAM" id="Phobius"/>
    </source>
</evidence>
<organism evidence="2 3">
    <name type="scientific">Streptomonospora litoralis</name>
    <dbReference type="NCBI Taxonomy" id="2498135"/>
    <lineage>
        <taxon>Bacteria</taxon>
        <taxon>Bacillati</taxon>
        <taxon>Actinomycetota</taxon>
        <taxon>Actinomycetes</taxon>
        <taxon>Streptosporangiales</taxon>
        <taxon>Nocardiopsidaceae</taxon>
        <taxon>Streptomonospora</taxon>
    </lineage>
</organism>
<dbReference type="AlphaFoldDB" id="A0A4P6PWD3"/>
<proteinExistence type="predicted"/>
<keyword evidence="1" id="KW-0472">Membrane</keyword>
<accession>A0A4P6PWD3</accession>
<feature type="transmembrane region" description="Helical" evidence="1">
    <location>
        <begin position="65"/>
        <end position="85"/>
    </location>
</feature>
<evidence type="ECO:0000313" key="2">
    <source>
        <dbReference type="EMBL" id="QBI52405.1"/>
    </source>
</evidence>
<dbReference type="KEGG" id="strr:EKD16_02955"/>
<sequence>MPLTIGLYRAAVALVAVTGIAMELGRAESLRPFVYFTIQSNSVLAVCFAFAAWSAWRGRGGLPAWLKGAITLYILITGLVFNFVLADAPTQAPAANAGQFVDVPWWYVDSSDLLHAVAPIMAAADFVLFDRHRRMRPHYAVVWLAYPLAYAVFTTVRGALFQQTAYPYFFVDVSLLGYAGLLRSVLIYGAAFSLLGAVLVVADRLLGAKGAERVLARVRGEATVGAGRRPAAERSAA</sequence>
<keyword evidence="1" id="KW-1133">Transmembrane helix</keyword>
<dbReference type="Proteomes" id="UP000292235">
    <property type="component" value="Chromosome"/>
</dbReference>
<evidence type="ECO:0000313" key="3">
    <source>
        <dbReference type="Proteomes" id="UP000292235"/>
    </source>
</evidence>
<feature type="transmembrane region" description="Helical" evidence="1">
    <location>
        <begin position="7"/>
        <end position="27"/>
    </location>
</feature>
<dbReference type="RefSeq" id="WP_131096965.1">
    <property type="nucleotide sequence ID" value="NZ_CP036455.1"/>
</dbReference>
<keyword evidence="3" id="KW-1185">Reference proteome</keyword>
<reference evidence="2 3" key="1">
    <citation type="submission" date="2019-02" db="EMBL/GenBank/DDBJ databases">
        <authorList>
            <person name="Khodamoradi S."/>
            <person name="Hahnke R.L."/>
            <person name="Kaempfer P."/>
            <person name="Schumann P."/>
            <person name="Rohde M."/>
            <person name="Steinert M."/>
            <person name="Luzhetskyy A."/>
            <person name="Wink J."/>
            <person name="Ruckert C."/>
        </authorList>
    </citation>
    <scope>NUCLEOTIDE SEQUENCE [LARGE SCALE GENOMIC DNA]</scope>
    <source>
        <strain evidence="2 3">M2</strain>
    </source>
</reference>
<name>A0A4P6PWD3_9ACTN</name>
<dbReference type="OrthoDB" id="9809977at2"/>
<evidence type="ECO:0008006" key="4">
    <source>
        <dbReference type="Google" id="ProtNLM"/>
    </source>
</evidence>